<dbReference type="Pfam" id="PF24915">
    <property type="entry name" value="Spectrin_SESTD1"/>
    <property type="match status" value="1"/>
</dbReference>
<feature type="compositionally biased region" description="Polar residues" evidence="2">
    <location>
        <begin position="723"/>
        <end position="732"/>
    </location>
</feature>
<dbReference type="Gene3D" id="1.20.58.60">
    <property type="match status" value="2"/>
</dbReference>
<dbReference type="GO" id="GO:0010314">
    <property type="term" value="F:phosphatidylinositol-5-phosphate binding"/>
    <property type="evidence" value="ECO:0007669"/>
    <property type="project" value="TreeGrafter"/>
</dbReference>
<dbReference type="AlphaFoldDB" id="A0A8D8Q3W5"/>
<organism evidence="4">
    <name type="scientific">Cacopsylla melanoneura</name>
    <dbReference type="NCBI Taxonomy" id="428564"/>
    <lineage>
        <taxon>Eukaryota</taxon>
        <taxon>Metazoa</taxon>
        <taxon>Ecdysozoa</taxon>
        <taxon>Arthropoda</taxon>
        <taxon>Hexapoda</taxon>
        <taxon>Insecta</taxon>
        <taxon>Pterygota</taxon>
        <taxon>Neoptera</taxon>
        <taxon>Paraneoptera</taxon>
        <taxon>Hemiptera</taxon>
        <taxon>Sternorrhyncha</taxon>
        <taxon>Psylloidea</taxon>
        <taxon>Psyllidae</taxon>
        <taxon>Psyllinae</taxon>
        <taxon>Cacopsylla</taxon>
    </lineage>
</organism>
<evidence type="ECO:0000313" key="4">
    <source>
        <dbReference type="EMBL" id="CAG6624505.1"/>
    </source>
</evidence>
<accession>A0A8D8Q3W5</accession>
<dbReference type="InterPro" id="IPR056804">
    <property type="entry name" value="Spectrin_SESTD1"/>
</dbReference>
<dbReference type="GO" id="GO:0005546">
    <property type="term" value="F:phosphatidylinositol-4,5-bisphosphate binding"/>
    <property type="evidence" value="ECO:0007669"/>
    <property type="project" value="TreeGrafter"/>
</dbReference>
<evidence type="ECO:0000256" key="1">
    <source>
        <dbReference type="ARBA" id="ARBA00022737"/>
    </source>
</evidence>
<feature type="domain" description="SESTD1-like spectrin repeats region" evidence="3">
    <location>
        <begin position="372"/>
        <end position="473"/>
    </location>
</feature>
<sequence length="1036" mass="115102">MEASSILTILESRIATIPGGTDRDGRPLLFVTAFPEAQSTATLDKFDTLLEYLASLFSPETRRLGLCVVLDATRGPWRIARNVVRQVSTSLGTDIGCLLVLRHDAFWDNCTRAQRDGEPIFIPVSRLVRYIDASQLPTDYSGLWSYDHSRWIANRIDVEEFVKGAEHAVSELERLRTRLVGGATFRLSTAEESLSGTSDMFASTKQLGQKVLNIGETITQRLTHLSGQDQKDTKERLERLIQVVKGKLSSVENSWLELHRNIIDAKEVEALEDGVRRVTDWILGAGESMLIGQQDVGYDISSAEDLRQAHNAVELQCRETYGHYAELVHKIDLLTQSGVTLSEDLTSQRDFMDFVCRSFATRLERRRNILITSARFFRLVSEYFQTTSEVYEQLVMSCDLDTLESAHANLQQLQTSQEAIAEIETTLVREGEKLSDLLSMPVKDSFGRDVGVNYENDIVNIKEILEMTSARKSLFQDSVELQRLTLTQVTHIYNYEKDSAQALEWLEDLYRVMCKHHAHVGCTDREIQVQKEQHQVLQETAKSTFEYGCQLLKAALSLRQSCKFLEDHTQTLQSCLDKCWDQLNSVGQEQLTRLRVSAVFYRNVKEQCDQLHELMDLAKTESLGTSRGKVRKLLANRERLLVEIGRMMRLGRLLKTRLREPLSSETKIDDMNETAVESISEKLAEVALLAEALDKILETNDVIKTQEKGSEISEWYDDADNVLPSTSVTDPQRSPESINTSSNSTSSDSQPTPSINSQHNCTIAIPTFHEAPPSFDQAPSTLSLAPSTFSHSSPTFAPTAPPAFLPPLLSKTEEFPVSPERTSTPRSRSSSFHTASEGEGTSPWWEMDPSSDPDVEHVTSSVRSSELNEKSLHSSSQPGISDEVTSTTGEVNNNIIDPVAERKLSDSISIENDIEEISSTKISNNNSTCLLSSTLNELSTDFSERASCDFRSLPSNHSADSGNQSSAGSALFESTSVSTNSSSNFCLESSQSTTSSGFHETSTISLGNSSGCLESTSVPGSSGFQQLTKQALTGVF</sequence>
<evidence type="ECO:0000259" key="3">
    <source>
        <dbReference type="Pfam" id="PF24915"/>
    </source>
</evidence>
<dbReference type="GO" id="GO:0080025">
    <property type="term" value="F:phosphatidylinositol-3,5-bisphosphate binding"/>
    <property type="evidence" value="ECO:0007669"/>
    <property type="project" value="TreeGrafter"/>
</dbReference>
<name>A0A8D8Q3W5_9HEMI</name>
<feature type="region of interest" description="Disordered" evidence="2">
    <location>
        <begin position="714"/>
        <end position="893"/>
    </location>
</feature>
<feature type="compositionally biased region" description="Low complexity" evidence="2">
    <location>
        <begin position="734"/>
        <end position="754"/>
    </location>
</feature>
<dbReference type="PANTHER" id="PTHR46607">
    <property type="entry name" value="SEC14 DOMAIN AND SPECTRIN REPEAT-CONTAINING PROTEIN 1"/>
    <property type="match status" value="1"/>
</dbReference>
<feature type="compositionally biased region" description="Polar residues" evidence="2">
    <location>
        <begin position="873"/>
        <end position="893"/>
    </location>
</feature>
<dbReference type="EMBL" id="HBUF01057347">
    <property type="protein sequence ID" value="CAG6624505.1"/>
    <property type="molecule type" value="Transcribed_RNA"/>
</dbReference>
<feature type="compositionally biased region" description="Low complexity" evidence="2">
    <location>
        <begin position="818"/>
        <end position="831"/>
    </location>
</feature>
<keyword evidence="1" id="KW-0677">Repeat</keyword>
<dbReference type="PANTHER" id="PTHR46607:SF1">
    <property type="entry name" value="SEC14 DOMAIN AND SPECTRIN REPEAT-CONTAINING PROTEIN 1"/>
    <property type="match status" value="1"/>
</dbReference>
<protein>
    <submittedName>
        <fullName evidence="4">SEC14 domain and spectrin repeat-containing protein 1</fullName>
    </submittedName>
</protein>
<proteinExistence type="predicted"/>
<dbReference type="GO" id="GO:0032266">
    <property type="term" value="F:phosphatidylinositol-3-phosphate binding"/>
    <property type="evidence" value="ECO:0007669"/>
    <property type="project" value="TreeGrafter"/>
</dbReference>
<dbReference type="EMBL" id="HBUF01234497">
    <property type="protein sequence ID" value="CAG6674669.1"/>
    <property type="molecule type" value="Transcribed_RNA"/>
</dbReference>
<reference evidence="4" key="1">
    <citation type="submission" date="2021-05" db="EMBL/GenBank/DDBJ databases">
        <authorList>
            <person name="Alioto T."/>
            <person name="Alioto T."/>
            <person name="Gomez Garrido J."/>
        </authorList>
    </citation>
    <scope>NUCLEOTIDE SEQUENCE</scope>
</reference>
<evidence type="ECO:0000256" key="2">
    <source>
        <dbReference type="SAM" id="MobiDB-lite"/>
    </source>
</evidence>
<feature type="compositionally biased region" description="Polar residues" evidence="2">
    <location>
        <begin position="777"/>
        <end position="791"/>
    </location>
</feature>
<dbReference type="EMBL" id="HBUF01234496">
    <property type="protein sequence ID" value="CAG6674668.1"/>
    <property type="molecule type" value="Transcribed_RNA"/>
</dbReference>
<dbReference type="SUPFAM" id="SSF46966">
    <property type="entry name" value="Spectrin repeat"/>
    <property type="match status" value="2"/>
</dbReference>
<dbReference type="GO" id="GO:0043325">
    <property type="term" value="F:phosphatidylinositol-3,4-bisphosphate binding"/>
    <property type="evidence" value="ECO:0007669"/>
    <property type="project" value="TreeGrafter"/>
</dbReference>
<dbReference type="GO" id="GO:0070273">
    <property type="term" value="F:phosphatidylinositol-4-phosphate binding"/>
    <property type="evidence" value="ECO:0007669"/>
    <property type="project" value="TreeGrafter"/>
</dbReference>